<proteinExistence type="predicted"/>
<sequence length="53" mass="6110">MPWFQKSTFRCGFARGGHLPGRLRWQLEAGLVESILDWLASHGPRYSTHRGEL</sequence>
<dbReference type="HOGENOM" id="CLU_3062020_0_0_3"/>
<dbReference type="OrthoDB" id="9809781at2"/>
<gene>
    <name evidence="1" type="ordered locus">gsl0340</name>
</gene>
<dbReference type="Proteomes" id="UP000000557">
    <property type="component" value="Chromosome"/>
</dbReference>
<evidence type="ECO:0000313" key="2">
    <source>
        <dbReference type="Proteomes" id="UP000000557"/>
    </source>
</evidence>
<name>Q7NNS0_GLOVI</name>
<keyword evidence="2" id="KW-1185">Reference proteome</keyword>
<organism evidence="1 2">
    <name type="scientific">Gloeobacter violaceus (strain ATCC 29082 / PCC 7421)</name>
    <dbReference type="NCBI Taxonomy" id="251221"/>
    <lineage>
        <taxon>Bacteria</taxon>
        <taxon>Bacillati</taxon>
        <taxon>Cyanobacteriota</taxon>
        <taxon>Cyanophyceae</taxon>
        <taxon>Gloeobacterales</taxon>
        <taxon>Gloeobacteraceae</taxon>
        <taxon>Gloeobacter</taxon>
    </lineage>
</organism>
<dbReference type="EMBL" id="BA000045">
    <property type="protein sequence ID" value="BAC88281.1"/>
    <property type="molecule type" value="Genomic_DNA"/>
</dbReference>
<accession>Q7NNS0</accession>
<dbReference type="EnsemblBacteria" id="BAC88281">
    <property type="protein sequence ID" value="BAC88281"/>
    <property type="gene ID" value="BAC88281"/>
</dbReference>
<dbReference type="AlphaFoldDB" id="Q7NNS0"/>
<dbReference type="KEGG" id="gvi:gsl0340"/>
<protein>
    <submittedName>
        <fullName evidence="1">Gsl0340 protein</fullName>
    </submittedName>
</protein>
<reference evidence="1 2" key="1">
    <citation type="journal article" date="2003" name="DNA Res.">
        <title>Complete genome structure of Gloeobacter violaceus PCC 7421, a cyanobacterium that lacks thylakoids.</title>
        <authorList>
            <person name="Nakamura Y."/>
            <person name="Kaneko T."/>
            <person name="Sato S."/>
            <person name="Mimuro M."/>
            <person name="Miyashita H."/>
            <person name="Tsuchiya T."/>
            <person name="Sasamoto S."/>
            <person name="Watanabe A."/>
            <person name="Kawashima K."/>
            <person name="Kishida Y."/>
            <person name="Kiyokawa C."/>
            <person name="Kohara M."/>
            <person name="Matsumoto M."/>
            <person name="Matsuno A."/>
            <person name="Nakazaki N."/>
            <person name="Shimpo S."/>
            <person name="Takeuchi C."/>
            <person name="Yamada M."/>
            <person name="Tabata S."/>
        </authorList>
    </citation>
    <scope>NUCLEOTIDE SEQUENCE [LARGE SCALE GENOMIC DNA]</scope>
    <source>
        <strain evidence="2">ATCC 29082 / PCC 7421</strain>
    </source>
</reference>
<dbReference type="STRING" id="251221.gene:10757812"/>
<evidence type="ECO:0000313" key="1">
    <source>
        <dbReference type="EMBL" id="BAC88281.1"/>
    </source>
</evidence>
<dbReference type="InParanoid" id="Q7NNS0"/>
<reference evidence="1 2" key="2">
    <citation type="journal article" date="2003" name="DNA Res.">
        <title>Complete genome structure of Gloeobacter violaceus PCC 7421, a cyanobacterium that lacks thylakoids (supplement).</title>
        <authorList>
            <person name="Nakamura Y."/>
            <person name="Kaneko T."/>
            <person name="Sato S."/>
            <person name="Mimuro M."/>
            <person name="Miyashita H."/>
            <person name="Tsuchiya T."/>
            <person name="Sasamoto S."/>
            <person name="Watanabe A."/>
            <person name="Kawashima K."/>
            <person name="Kishida Y."/>
            <person name="Kiyokawa C."/>
            <person name="Kohara M."/>
            <person name="Matsumoto M."/>
            <person name="Matsuno A."/>
            <person name="Nakazaki N."/>
            <person name="Shimpo S."/>
            <person name="Takeuchi C."/>
            <person name="Yamada M."/>
            <person name="Tabata S."/>
        </authorList>
    </citation>
    <scope>NUCLEOTIDE SEQUENCE [LARGE SCALE GENOMIC DNA]</scope>
    <source>
        <strain evidence="2">ATCC 29082 / PCC 7421</strain>
    </source>
</reference>